<name>A0ABQ0D817_9EUKA</name>
<evidence type="ECO:0000313" key="1">
    <source>
        <dbReference type="EMBL" id="GAB1218995.1"/>
    </source>
</evidence>
<evidence type="ECO:0008006" key="3">
    <source>
        <dbReference type="Google" id="ProtNLM"/>
    </source>
</evidence>
<keyword evidence="2" id="KW-1185">Reference proteome</keyword>
<protein>
    <recommendedName>
        <fullName evidence="3">PH domain-containing protein</fullName>
    </recommendedName>
</protein>
<accession>A0ABQ0D817</accession>
<gene>
    <name evidence="1" type="ORF">ENUP19_0010G0041</name>
</gene>
<proteinExistence type="predicted"/>
<dbReference type="InterPro" id="IPR011993">
    <property type="entry name" value="PH-like_dom_sf"/>
</dbReference>
<dbReference type="Gene3D" id="2.30.29.30">
    <property type="entry name" value="Pleckstrin-homology domain (PH domain)/Phosphotyrosine-binding domain (PTB)"/>
    <property type="match status" value="1"/>
</dbReference>
<sequence>MSEARLEELRMKTISQINRPYYMEGNVTLFDKKWKKRYLIWKGMVLYFYDKKGSKDITKEVYELSKDTTWNIEFDNKEKKNIIKLKGKSEVIILVDETITLLENGYNQFKQDIETERKRIEIEQSKMKEPILLNWEEVEKRINIKEGKWNSKEVQTLLKELGQLTTEKYLYDILCKILNGWNEQEFIDFFYKEYCEEDLEDMGSFLAGSNKDNTTIQFVFGNDEKGAHFIANIYKKIYKQYELVWSEIARCLLVSLASWKLTSKDKMFQIITLDLFNLFETAEIVTFLHFYADYEEELNICLWCSLPEHIQFYLKEITNGWKKDQINSMISMITLMWSWKSDDVEHLKHILI</sequence>
<reference evidence="1 2" key="1">
    <citation type="journal article" date="2019" name="PLoS Negl. Trop. Dis.">
        <title>Whole genome sequencing of Entamoeba nuttalli reveals mammalian host-related molecular signatures and a novel octapeptide-repeat surface protein.</title>
        <authorList>
            <person name="Tanaka M."/>
            <person name="Makiuchi T."/>
            <person name="Komiyama T."/>
            <person name="Shiina T."/>
            <person name="Osaki K."/>
            <person name="Tachibana H."/>
        </authorList>
    </citation>
    <scope>NUCLEOTIDE SEQUENCE [LARGE SCALE GENOMIC DNA]</scope>
    <source>
        <strain evidence="1 2">P19-061405</strain>
    </source>
</reference>
<evidence type="ECO:0000313" key="2">
    <source>
        <dbReference type="Proteomes" id="UP001628156"/>
    </source>
</evidence>
<dbReference type="Proteomes" id="UP001628156">
    <property type="component" value="Unassembled WGS sequence"/>
</dbReference>
<comment type="caution">
    <text evidence="1">The sequence shown here is derived from an EMBL/GenBank/DDBJ whole genome shotgun (WGS) entry which is preliminary data.</text>
</comment>
<organism evidence="1 2">
    <name type="scientific">Entamoeba nuttalli</name>
    <dbReference type="NCBI Taxonomy" id="412467"/>
    <lineage>
        <taxon>Eukaryota</taxon>
        <taxon>Amoebozoa</taxon>
        <taxon>Evosea</taxon>
        <taxon>Archamoebae</taxon>
        <taxon>Mastigamoebida</taxon>
        <taxon>Entamoebidae</taxon>
        <taxon>Entamoeba</taxon>
    </lineage>
</organism>
<dbReference type="SUPFAM" id="SSF50729">
    <property type="entry name" value="PH domain-like"/>
    <property type="match status" value="1"/>
</dbReference>
<dbReference type="EMBL" id="BAAFRS010000010">
    <property type="protein sequence ID" value="GAB1218995.1"/>
    <property type="molecule type" value="Genomic_DNA"/>
</dbReference>